<evidence type="ECO:0000256" key="2">
    <source>
        <dbReference type="SAM" id="SignalP"/>
    </source>
</evidence>
<dbReference type="EMBL" id="CP035758">
    <property type="protein sequence ID" value="QBD82473.1"/>
    <property type="molecule type" value="Genomic_DNA"/>
</dbReference>
<protein>
    <submittedName>
        <fullName evidence="3">Extracellular solute-binding protein</fullName>
    </submittedName>
</protein>
<keyword evidence="4" id="KW-1185">Reference proteome</keyword>
<gene>
    <name evidence="3" type="ORF">EPA93_43460</name>
</gene>
<evidence type="ECO:0000313" key="3">
    <source>
        <dbReference type="EMBL" id="QBD82473.1"/>
    </source>
</evidence>
<dbReference type="RefSeq" id="WP_129893542.1">
    <property type="nucleotide sequence ID" value="NZ_CP035758.1"/>
</dbReference>
<dbReference type="AlphaFoldDB" id="A0A4P6K3I6"/>
<name>A0A4P6K3I6_KTERU</name>
<dbReference type="GO" id="GO:0015888">
    <property type="term" value="P:thiamine transport"/>
    <property type="evidence" value="ECO:0007669"/>
    <property type="project" value="TreeGrafter"/>
</dbReference>
<accession>A0A4P6K3I6</accession>
<proteinExistence type="predicted"/>
<dbReference type="PROSITE" id="PS51257">
    <property type="entry name" value="PROKAR_LIPOPROTEIN"/>
    <property type="match status" value="1"/>
</dbReference>
<evidence type="ECO:0000313" key="4">
    <source>
        <dbReference type="Proteomes" id="UP000290365"/>
    </source>
</evidence>
<dbReference type="GO" id="GO:0030976">
    <property type="term" value="F:thiamine pyrophosphate binding"/>
    <property type="evidence" value="ECO:0007669"/>
    <property type="project" value="TreeGrafter"/>
</dbReference>
<dbReference type="OrthoDB" id="9791045at2"/>
<dbReference type="PANTHER" id="PTHR30006">
    <property type="entry name" value="THIAMINE-BINDING PERIPLASMIC PROTEIN-RELATED"/>
    <property type="match status" value="1"/>
</dbReference>
<dbReference type="KEGG" id="kbs:EPA93_43460"/>
<dbReference type="Pfam" id="PF13531">
    <property type="entry name" value="SBP_bac_11"/>
    <property type="match status" value="1"/>
</dbReference>
<feature type="chain" id="PRO_5020977074" evidence="2">
    <location>
        <begin position="28"/>
        <end position="333"/>
    </location>
</feature>
<dbReference type="PANTHER" id="PTHR30006:SF2">
    <property type="entry name" value="ABC TRANSPORTER SUBSTRATE-BINDING PROTEIN"/>
    <property type="match status" value="1"/>
</dbReference>
<dbReference type="InterPro" id="IPR026045">
    <property type="entry name" value="Ferric-bd"/>
</dbReference>
<dbReference type="Gene3D" id="3.40.190.10">
    <property type="entry name" value="Periplasmic binding protein-like II"/>
    <property type="match status" value="2"/>
</dbReference>
<dbReference type="SUPFAM" id="SSF53850">
    <property type="entry name" value="Periplasmic binding protein-like II"/>
    <property type="match status" value="1"/>
</dbReference>
<dbReference type="GO" id="GO:0030288">
    <property type="term" value="C:outer membrane-bounded periplasmic space"/>
    <property type="evidence" value="ECO:0007669"/>
    <property type="project" value="TreeGrafter"/>
</dbReference>
<dbReference type="PIRSF" id="PIRSF002825">
    <property type="entry name" value="CfbpA"/>
    <property type="match status" value="1"/>
</dbReference>
<keyword evidence="1 2" id="KW-0732">Signal</keyword>
<dbReference type="Proteomes" id="UP000290365">
    <property type="component" value="Chromosome"/>
</dbReference>
<evidence type="ECO:0000256" key="1">
    <source>
        <dbReference type="ARBA" id="ARBA00022729"/>
    </source>
</evidence>
<feature type="signal peptide" evidence="2">
    <location>
        <begin position="1"/>
        <end position="27"/>
    </location>
</feature>
<sequence length="333" mass="35160">MKFFTRLSLFPALFVILLIFTSCGSTGSTPASTNASTPTSLTVYAALTEANGKLLAKAFESYAPGSKVTVVTGGTGALLTRIKAEKAAGSLHADVLLLADPTAMPGLDEQQILASYKPTNASQLPASFQDAHWSGAFSFNNVIIYHKGMSLPVPSSWQDLTSGKYQNQVELGDPAYSGTTLGMVGYLSQTYNWSYFSNLKKNNAITVQSTNTVGTDVAAGRVNIGITLDSVVRALLAKGSPIEVVWPSDGAIPVPAPVSIVAGHENALSHKFVDWLFSSGGQAAVEQLGYAPALGSSSMIPAHTKLASVDWSQIVQKRTSLLEQFHAIFAKAQ</sequence>
<reference evidence="3 4" key="1">
    <citation type="submission" date="2019-01" db="EMBL/GenBank/DDBJ databases">
        <title>Ktedonosporobacter rubrisoli SCAWS-G2.</title>
        <authorList>
            <person name="Huang Y."/>
            <person name="Yan B."/>
        </authorList>
    </citation>
    <scope>NUCLEOTIDE SEQUENCE [LARGE SCALE GENOMIC DNA]</scope>
    <source>
        <strain evidence="3 4">SCAWS-G2</strain>
    </source>
</reference>
<organism evidence="3 4">
    <name type="scientific">Ktedonosporobacter rubrisoli</name>
    <dbReference type="NCBI Taxonomy" id="2509675"/>
    <lineage>
        <taxon>Bacteria</taxon>
        <taxon>Bacillati</taxon>
        <taxon>Chloroflexota</taxon>
        <taxon>Ktedonobacteria</taxon>
        <taxon>Ktedonobacterales</taxon>
        <taxon>Ktedonosporobacteraceae</taxon>
        <taxon>Ktedonosporobacter</taxon>
    </lineage>
</organism>
<dbReference type="GO" id="GO:0030975">
    <property type="term" value="F:thiamine binding"/>
    <property type="evidence" value="ECO:0007669"/>
    <property type="project" value="TreeGrafter"/>
</dbReference>